<dbReference type="OrthoDB" id="233246at2"/>
<dbReference type="Proteomes" id="UP000239388">
    <property type="component" value="Unassembled WGS sequence"/>
</dbReference>
<protein>
    <recommendedName>
        <fullName evidence="4">DUF1598 domain-containing protein</fullName>
    </recommendedName>
</protein>
<gene>
    <name evidence="2" type="ORF">C5Y98_30065</name>
</gene>
<organism evidence="2 3">
    <name type="scientific">Blastopirellula marina</name>
    <dbReference type="NCBI Taxonomy" id="124"/>
    <lineage>
        <taxon>Bacteria</taxon>
        <taxon>Pseudomonadati</taxon>
        <taxon>Planctomycetota</taxon>
        <taxon>Planctomycetia</taxon>
        <taxon>Pirellulales</taxon>
        <taxon>Pirellulaceae</taxon>
        <taxon>Blastopirellula</taxon>
    </lineage>
</organism>
<sequence length="576" mass="63621">MLRLIRLVSLVVILPLVGSASLARAQGPDPTMADFDALLAAGEFPPAIALAKTAQTAEQRDQMYARLARAQAAGGAKQAAISSARSISDDQYRTETLIGLEKPLTARPGNLGGSVEPDFDQLIDLITTTIQPETWEELGGPGAIAPFESGVYVDSKGTLQRAQLKDRSGRLELIRSSTSRDNGNRRAAVSSPLRKVSLNRLEREVHLRMAAGEQLDEAMIRLAGIYKIKYVMVYPSTGDVVIAGPAGDWTTNAEGRIVNVETQRPTLRLDDLVVVMRNAQRDKGRYGCSITPYQERLAATQDFLKKSGQRSLSPRQRDKWLEDLRQTLGKQEIEVYGVDADSHVALTLVEADYHMKRIGMGLEEGTLGVPSYLSMIEVEPGQSPPPMDVLRWWFALNYSAVATTEARDIFEIRGSGVQVLSENELLAQNGERVHTGKSTALNETFAHNFTKHYDALAQKYPVYAELENVFDMTLAAAIIEKENLASRGDWGRTYFGVEGRYRPERLLVAKEVETIMNHRVIENKHIIAGVSGGVRVDVGEFLTDENIKIDEYGVLDADLKGSVTPVKLPAEAWWWD</sequence>
<name>A0A2S8F387_9BACT</name>
<evidence type="ECO:0008006" key="4">
    <source>
        <dbReference type="Google" id="ProtNLM"/>
    </source>
</evidence>
<dbReference type="InterPro" id="IPR011487">
    <property type="entry name" value="DUF1598"/>
</dbReference>
<evidence type="ECO:0000313" key="2">
    <source>
        <dbReference type="EMBL" id="PQO26628.1"/>
    </source>
</evidence>
<evidence type="ECO:0000256" key="1">
    <source>
        <dbReference type="SAM" id="SignalP"/>
    </source>
</evidence>
<dbReference type="AlphaFoldDB" id="A0A2S8F387"/>
<proteinExistence type="predicted"/>
<keyword evidence="1" id="KW-0732">Signal</keyword>
<accession>A0A2S8F387</accession>
<evidence type="ECO:0000313" key="3">
    <source>
        <dbReference type="Proteomes" id="UP000239388"/>
    </source>
</evidence>
<feature type="signal peptide" evidence="1">
    <location>
        <begin position="1"/>
        <end position="25"/>
    </location>
</feature>
<comment type="caution">
    <text evidence="2">The sequence shown here is derived from an EMBL/GenBank/DDBJ whole genome shotgun (WGS) entry which is preliminary data.</text>
</comment>
<dbReference type="Pfam" id="PF07643">
    <property type="entry name" value="DUF1598"/>
    <property type="match status" value="1"/>
</dbReference>
<dbReference type="EMBL" id="PUIB01000030">
    <property type="protein sequence ID" value="PQO26628.1"/>
    <property type="molecule type" value="Genomic_DNA"/>
</dbReference>
<dbReference type="RefSeq" id="WP_105360099.1">
    <property type="nucleotide sequence ID" value="NZ_PUIB01000030.1"/>
</dbReference>
<feature type="chain" id="PRO_5015741536" description="DUF1598 domain-containing protein" evidence="1">
    <location>
        <begin position="26"/>
        <end position="576"/>
    </location>
</feature>
<reference evidence="2 3" key="1">
    <citation type="submission" date="2018-02" db="EMBL/GenBank/DDBJ databases">
        <title>Comparative genomes isolates from brazilian mangrove.</title>
        <authorList>
            <person name="Araujo J.E."/>
            <person name="Taketani R.G."/>
            <person name="Silva M.C.P."/>
            <person name="Loureco M.V."/>
            <person name="Andreote F.D."/>
        </authorList>
    </citation>
    <scope>NUCLEOTIDE SEQUENCE [LARGE SCALE GENOMIC DNA]</scope>
    <source>
        <strain evidence="2 3">NAP PRIS-MGV</strain>
    </source>
</reference>